<evidence type="ECO:0000313" key="4">
    <source>
        <dbReference type="Proteomes" id="UP000422108"/>
    </source>
</evidence>
<feature type="region of interest" description="Disordered" evidence="1">
    <location>
        <begin position="272"/>
        <end position="300"/>
    </location>
</feature>
<feature type="transmembrane region" description="Helical" evidence="2">
    <location>
        <begin position="452"/>
        <end position="473"/>
    </location>
</feature>
<evidence type="ECO:0000256" key="1">
    <source>
        <dbReference type="SAM" id="MobiDB-lite"/>
    </source>
</evidence>
<dbReference type="InterPro" id="IPR043129">
    <property type="entry name" value="ATPase_NBD"/>
</dbReference>
<dbReference type="Pfam" id="PF11104">
    <property type="entry name" value="PilM_2"/>
    <property type="match status" value="1"/>
</dbReference>
<dbReference type="RefSeq" id="WP_162458750.1">
    <property type="nucleotide sequence ID" value="NZ_AP021879.1"/>
</dbReference>
<dbReference type="AlphaFoldDB" id="A0A5K8A4W6"/>
<dbReference type="InterPro" id="IPR005883">
    <property type="entry name" value="PilM"/>
</dbReference>
<dbReference type="InterPro" id="IPR050696">
    <property type="entry name" value="FtsA/MreB"/>
</dbReference>
<dbReference type="EMBL" id="AP021879">
    <property type="protein sequence ID" value="BBO87394.1"/>
    <property type="molecule type" value="Genomic_DNA"/>
</dbReference>
<evidence type="ECO:0000313" key="3">
    <source>
        <dbReference type="EMBL" id="BBO87394.1"/>
    </source>
</evidence>
<name>A0A5K8A4W6_9BACT</name>
<sequence length="625" mass="70126">MAKKDEISSTEKLLALIRDKDNGQTISCANPIEPAATVQQPFFFRGLSFNKPVGIGIEIGVDHIRIAKISRISDKSFKLLDAAQEPIDPDDSDDTARLVGKLSSLLSRFCGGLKRYDIWCCVRSTRVDTRSIRIPKLPKKQIANAVFWTFSKEVPFNEKELTLDFRILGDINENGMIKTQVMAYTIPIAETETLKRLFQRAGYPLTGITIVPFTIQNLLRTGIVHASHADTCGLFIGWNWSRITIYANGNLILSRSIKSGMHSMIDAIAEHYRRSDSKPDEPQDDKKNDGFNATETETDRYHTMARNHFDRFLKTNPPKAGGGPHGNDQTPDLLSIFSPALERMVKQLERTIAHYGMHFKRPGVDKIFVSGKVAVHPKIVKYFASQLAVPVALLDPFPTAHPFTRQADIPDDPAVREGFIPAIGAGLSSNELTPNFLFTHRHRQRQDRARQFRIAISAASLGVLLFLLGVFIWQEETIAVRTNEIEKLTAKLNTLSLPLTQNLVMALYGRVNQNRHQIRRLGQRYYPSAILSEISQLTPANIQLEAIRASLGADPSPSKTKTDHQHLVIDGVITGDPLQFDTVLATYMLIMEASPLFDRPVVKSKRLQSLKKQQVLRFSIQFVLA</sequence>
<keyword evidence="2" id="KW-1133">Transmembrane helix</keyword>
<keyword evidence="4" id="KW-1185">Reference proteome</keyword>
<accession>A0A5K8A4W6</accession>
<reference evidence="3 4" key="1">
    <citation type="submission" date="2019-11" db="EMBL/GenBank/DDBJ databases">
        <title>Comparative genomics of hydrocarbon-degrading Desulfosarcina strains.</title>
        <authorList>
            <person name="Watanabe M."/>
            <person name="Kojima H."/>
            <person name="Fukui M."/>
        </authorList>
    </citation>
    <scope>NUCLEOTIDE SEQUENCE [LARGE SCALE GENOMIC DNA]</scope>
    <source>
        <strain evidence="4">oXyS1</strain>
    </source>
</reference>
<dbReference type="Gene3D" id="3.30.1490.300">
    <property type="match status" value="1"/>
</dbReference>
<dbReference type="PANTHER" id="PTHR32432:SF3">
    <property type="entry name" value="ETHANOLAMINE UTILIZATION PROTEIN EUTJ"/>
    <property type="match status" value="1"/>
</dbReference>
<gene>
    <name evidence="3" type="ORF">DSCOOX_05740</name>
</gene>
<dbReference type="SUPFAM" id="SSF53067">
    <property type="entry name" value="Actin-like ATPase domain"/>
    <property type="match status" value="1"/>
</dbReference>
<proteinExistence type="predicted"/>
<keyword evidence="2" id="KW-0472">Membrane</keyword>
<dbReference type="Gene3D" id="3.30.420.40">
    <property type="match status" value="2"/>
</dbReference>
<evidence type="ECO:0000256" key="2">
    <source>
        <dbReference type="SAM" id="Phobius"/>
    </source>
</evidence>
<dbReference type="PANTHER" id="PTHR32432">
    <property type="entry name" value="CELL DIVISION PROTEIN FTSA-RELATED"/>
    <property type="match status" value="1"/>
</dbReference>
<dbReference type="Proteomes" id="UP000422108">
    <property type="component" value="Chromosome"/>
</dbReference>
<feature type="compositionally biased region" description="Basic and acidic residues" evidence="1">
    <location>
        <begin position="272"/>
        <end position="289"/>
    </location>
</feature>
<protein>
    <recommendedName>
        <fullName evidence="5">Pilus assembly protein PilM</fullName>
    </recommendedName>
</protein>
<organism evidence="3 4">
    <name type="scientific">Desulfosarcina ovata subsp. ovata</name>
    <dbReference type="NCBI Taxonomy" id="2752305"/>
    <lineage>
        <taxon>Bacteria</taxon>
        <taxon>Pseudomonadati</taxon>
        <taxon>Thermodesulfobacteriota</taxon>
        <taxon>Desulfobacteria</taxon>
        <taxon>Desulfobacterales</taxon>
        <taxon>Desulfosarcinaceae</taxon>
        <taxon>Desulfosarcina</taxon>
    </lineage>
</organism>
<keyword evidence="2" id="KW-0812">Transmembrane</keyword>
<evidence type="ECO:0008006" key="5">
    <source>
        <dbReference type="Google" id="ProtNLM"/>
    </source>
</evidence>